<reference evidence="1 2" key="1">
    <citation type="submission" date="2019-04" db="EMBL/GenBank/DDBJ databases">
        <authorList>
            <consortium name="DOE Joint Genome Institute"/>
            <person name="Mondo S."/>
            <person name="Kjaerbolling I."/>
            <person name="Vesth T."/>
            <person name="Frisvad J.C."/>
            <person name="Nybo J.L."/>
            <person name="Theobald S."/>
            <person name="Kildgaard S."/>
            <person name="Isbrandt T."/>
            <person name="Kuo A."/>
            <person name="Sato A."/>
            <person name="Lyhne E.K."/>
            <person name="Kogle M.E."/>
            <person name="Wiebenga A."/>
            <person name="Kun R.S."/>
            <person name="Lubbers R.J."/>
            <person name="Makela M.R."/>
            <person name="Barry K."/>
            <person name="Chovatia M."/>
            <person name="Clum A."/>
            <person name="Daum C."/>
            <person name="Haridas S."/>
            <person name="He G."/>
            <person name="LaButti K."/>
            <person name="Lipzen A."/>
            <person name="Riley R."/>
            <person name="Salamov A."/>
            <person name="Simmons B.A."/>
            <person name="Magnuson J.K."/>
            <person name="Henrissat B."/>
            <person name="Mortensen U.H."/>
            <person name="Larsen T.O."/>
            <person name="Devries R.P."/>
            <person name="Grigoriev I.V."/>
            <person name="Machida M."/>
            <person name="Baker S.E."/>
            <person name="Andersen M.R."/>
            <person name="Cantor M.N."/>
            <person name="Hua S.X."/>
        </authorList>
    </citation>
    <scope>NUCLEOTIDE SEQUENCE [LARGE SCALE GENOMIC DNA]</scope>
    <source>
        <strain evidence="1 2">CBS 119388</strain>
    </source>
</reference>
<proteinExistence type="predicted"/>
<dbReference type="GeneID" id="43668586"/>
<evidence type="ECO:0000313" key="1">
    <source>
        <dbReference type="EMBL" id="KAE8397193.1"/>
    </source>
</evidence>
<name>A0A5N7CUA7_9EURO</name>
<evidence type="ECO:0000313" key="2">
    <source>
        <dbReference type="Proteomes" id="UP000325579"/>
    </source>
</evidence>
<dbReference type="EMBL" id="ML736912">
    <property type="protein sequence ID" value="KAE8397193.1"/>
    <property type="molecule type" value="Genomic_DNA"/>
</dbReference>
<dbReference type="AlphaFoldDB" id="A0A5N7CUA7"/>
<protein>
    <submittedName>
        <fullName evidence="1">Uncharacterized protein</fullName>
    </submittedName>
</protein>
<gene>
    <name evidence="1" type="ORF">BDV37DRAFT_266283</name>
</gene>
<dbReference type="Proteomes" id="UP000325579">
    <property type="component" value="Unassembled WGS sequence"/>
</dbReference>
<dbReference type="RefSeq" id="XP_031934512.1">
    <property type="nucleotide sequence ID" value="XM_032083895.1"/>
</dbReference>
<organism evidence="1 2">
    <name type="scientific">Aspergillus pseudonomiae</name>
    <dbReference type="NCBI Taxonomy" id="1506151"/>
    <lineage>
        <taxon>Eukaryota</taxon>
        <taxon>Fungi</taxon>
        <taxon>Dikarya</taxon>
        <taxon>Ascomycota</taxon>
        <taxon>Pezizomycotina</taxon>
        <taxon>Eurotiomycetes</taxon>
        <taxon>Eurotiomycetidae</taxon>
        <taxon>Eurotiales</taxon>
        <taxon>Aspergillaceae</taxon>
        <taxon>Aspergillus</taxon>
        <taxon>Aspergillus subgen. Circumdati</taxon>
    </lineage>
</organism>
<dbReference type="PROSITE" id="PS51257">
    <property type="entry name" value="PROKAR_LIPOPROTEIN"/>
    <property type="match status" value="1"/>
</dbReference>
<sequence length="101" mass="11369">MQSVSAKTGLVALAGSCQFFQGCGRKPLDRGWSRIALFLTNFAVKERKVTMGAGEGLLGLSDGRVIWLHRWFTAVAEKIDVPCYDNTHNRERVREVKVPYR</sequence>
<keyword evidence="2" id="KW-1185">Reference proteome</keyword>
<accession>A0A5N7CUA7</accession>